<dbReference type="SUPFAM" id="SSF68906">
    <property type="entry name" value="SAP domain"/>
    <property type="match status" value="1"/>
</dbReference>
<dbReference type="EMBL" id="MN739723">
    <property type="protein sequence ID" value="QHT23020.1"/>
    <property type="molecule type" value="Genomic_DNA"/>
</dbReference>
<protein>
    <recommendedName>
        <fullName evidence="2">SAP domain-containing protein</fullName>
    </recommendedName>
</protein>
<accession>A0A6C0E353</accession>
<dbReference type="AlphaFoldDB" id="A0A6C0E353"/>
<reference evidence="1" key="1">
    <citation type="journal article" date="2020" name="Nature">
        <title>Giant virus diversity and host interactions through global metagenomics.</title>
        <authorList>
            <person name="Schulz F."/>
            <person name="Roux S."/>
            <person name="Paez-Espino D."/>
            <person name="Jungbluth S."/>
            <person name="Walsh D.A."/>
            <person name="Denef V.J."/>
            <person name="McMahon K.D."/>
            <person name="Konstantinidis K.T."/>
            <person name="Eloe-Fadrosh E.A."/>
            <person name="Kyrpides N.C."/>
            <person name="Woyke T."/>
        </authorList>
    </citation>
    <scope>NUCLEOTIDE SEQUENCE</scope>
    <source>
        <strain evidence="1">GVMAG-M-3300023179-114</strain>
    </source>
</reference>
<evidence type="ECO:0008006" key="2">
    <source>
        <dbReference type="Google" id="ProtNLM"/>
    </source>
</evidence>
<dbReference type="InterPro" id="IPR036361">
    <property type="entry name" value="SAP_dom_sf"/>
</dbReference>
<name>A0A6C0E353_9ZZZZ</name>
<evidence type="ECO:0000313" key="1">
    <source>
        <dbReference type="EMBL" id="QHT23020.1"/>
    </source>
</evidence>
<organism evidence="1">
    <name type="scientific">viral metagenome</name>
    <dbReference type="NCBI Taxonomy" id="1070528"/>
    <lineage>
        <taxon>unclassified sequences</taxon>
        <taxon>metagenomes</taxon>
        <taxon>organismal metagenomes</taxon>
    </lineage>
</organism>
<sequence>MNIYKQVVKPKIDHDSYVSSIISKENKHIVFHKNLEKIDNNDVVVPSFGEQNILTKYNYNIQQLKGFAKNYKLKITGNKKQLITRLYFHLYLSYFVLKIQKRMRGILQRKYNVCHGPAYMNRTLCTNNCDFFTMDDVKDIKIHQFFSYKDDDGFIYGFDLMSLYNLIIKEPGVVRNPYNRREINNGVIEDLKSLFRLSKILKIPITIAIEEMNQHLTGEKSLELRVVDLFQAIDRLGNYSDSAWFLSLNHNQLIKFMRELIDIWMYRAQLSNETKRMICPPSGNPFYNMPSFNQLQNCQDITTIRNYVLPILEKIVNSGVDRDSKSLGSYYVLAALTLVNINAANSMPWLYQSVVYL</sequence>
<proteinExistence type="predicted"/>